<proteinExistence type="inferred from homology"/>
<keyword evidence="11 12" id="KW-0472">Membrane</keyword>
<evidence type="ECO:0000256" key="7">
    <source>
        <dbReference type="ARBA" id="ARBA00022723"/>
    </source>
</evidence>
<dbReference type="NCBIfam" id="TIGR02125">
    <property type="entry name" value="CytB-hydogenase"/>
    <property type="match status" value="1"/>
</dbReference>
<keyword evidence="4" id="KW-1003">Cell membrane</keyword>
<dbReference type="AlphaFoldDB" id="A0A7U3YFF8"/>
<evidence type="ECO:0000256" key="9">
    <source>
        <dbReference type="ARBA" id="ARBA00022989"/>
    </source>
</evidence>
<evidence type="ECO:0000256" key="4">
    <source>
        <dbReference type="ARBA" id="ARBA00022475"/>
    </source>
</evidence>
<sequence>MPVPTNPKMEKETVKLVWKKSRKRRKAKTIPINDQMMKVYVWELPVRIFHWVNAFSIFILMITGVFIGRPFASASIQEEAYYSYLMGWARYIHFFTAFVFTINLAVRWYWVYKGNEHATSNLFRLSFWKETWETVKYYLFLKNRKKHYIGHNPLAQLSYWIFIGLGSIIMILTGYYLLFEPQPESVYGKMFMWVAHLFGGDSFSVRSWHHLVAWGFMIFTIVHVYMAFREDYLQRNGTMSSIVTGYKIERKKETLGEQDEK</sequence>
<keyword evidence="5" id="KW-0349">Heme</keyword>
<dbReference type="GO" id="GO:0005506">
    <property type="term" value="F:iron ion binding"/>
    <property type="evidence" value="ECO:0007669"/>
    <property type="project" value="InterPro"/>
</dbReference>
<feature type="transmembrane region" description="Helical" evidence="12">
    <location>
        <begin position="48"/>
        <end position="67"/>
    </location>
</feature>
<evidence type="ECO:0000256" key="12">
    <source>
        <dbReference type="SAM" id="Phobius"/>
    </source>
</evidence>
<dbReference type="InterPro" id="IPR000516">
    <property type="entry name" value="Ni-dep_Hydgase_cyt-B"/>
</dbReference>
<organism evidence="14">
    <name type="scientific">Geobacillus sp. (strain Y4.1MC1)</name>
    <dbReference type="NCBI Taxonomy" id="581103"/>
    <lineage>
        <taxon>Bacteria</taxon>
        <taxon>Bacillati</taxon>
        <taxon>Bacillota</taxon>
        <taxon>Bacilli</taxon>
        <taxon>Bacillales</taxon>
        <taxon>Anoxybacillaceae</taxon>
        <taxon>Geobacillus</taxon>
    </lineage>
</organism>
<keyword evidence="9 12" id="KW-1133">Transmembrane helix</keyword>
<dbReference type="PROSITE" id="PS00883">
    <property type="entry name" value="NI_HGENASE_CYTB_2"/>
    <property type="match status" value="1"/>
</dbReference>
<keyword evidence="7" id="KW-0479">Metal-binding</keyword>
<keyword evidence="6 12" id="KW-0812">Transmembrane</keyword>
<feature type="domain" description="Cytochrome b561 bacterial/Ni-hydrogenase" evidence="13">
    <location>
        <begin position="41"/>
        <end position="245"/>
    </location>
</feature>
<dbReference type="PROSITE" id="PS00882">
    <property type="entry name" value="NI_HGENASE_CYTB_1"/>
    <property type="match status" value="1"/>
</dbReference>
<comment type="similarity">
    <text evidence="2">Belongs to the HupC/HyaC/HydC family.</text>
</comment>
<dbReference type="InterPro" id="IPR051542">
    <property type="entry name" value="Hydrogenase_cytochrome"/>
</dbReference>
<evidence type="ECO:0000256" key="6">
    <source>
        <dbReference type="ARBA" id="ARBA00022692"/>
    </source>
</evidence>
<dbReference type="PANTHER" id="PTHR30485">
    <property type="entry name" value="NI/FE-HYDROGENASE 1 B-TYPE CYTOCHROME SUBUNIT"/>
    <property type="match status" value="1"/>
</dbReference>
<comment type="subcellular location">
    <subcellularLocation>
        <location evidence="1">Cell membrane</location>
        <topology evidence="1">Multi-pass membrane protein</topology>
    </subcellularLocation>
</comment>
<evidence type="ECO:0000256" key="8">
    <source>
        <dbReference type="ARBA" id="ARBA00022982"/>
    </source>
</evidence>
<evidence type="ECO:0000259" key="13">
    <source>
        <dbReference type="Pfam" id="PF01292"/>
    </source>
</evidence>
<keyword evidence="10" id="KW-0408">Iron</keyword>
<evidence type="ECO:0000256" key="5">
    <source>
        <dbReference type="ARBA" id="ARBA00022617"/>
    </source>
</evidence>
<feature type="transmembrane region" description="Helical" evidence="12">
    <location>
        <begin position="157"/>
        <end position="179"/>
    </location>
</feature>
<accession>A0A7U3YFF8</accession>
<dbReference type="PRINTS" id="PR00161">
    <property type="entry name" value="NIHGNASECYTB"/>
</dbReference>
<dbReference type="GO" id="GO:0022904">
    <property type="term" value="P:respiratory electron transport chain"/>
    <property type="evidence" value="ECO:0007669"/>
    <property type="project" value="InterPro"/>
</dbReference>
<gene>
    <name evidence="14" type="ORF">GY4MC1_2052</name>
</gene>
<evidence type="ECO:0000313" key="14">
    <source>
        <dbReference type="EMBL" id="ADP74796.1"/>
    </source>
</evidence>
<evidence type="ECO:0000256" key="3">
    <source>
        <dbReference type="ARBA" id="ARBA00022448"/>
    </source>
</evidence>
<keyword evidence="3" id="KW-0813">Transport</keyword>
<dbReference type="GO" id="GO:0009055">
    <property type="term" value="F:electron transfer activity"/>
    <property type="evidence" value="ECO:0007669"/>
    <property type="project" value="InterPro"/>
</dbReference>
<dbReference type="SUPFAM" id="SSF81342">
    <property type="entry name" value="Transmembrane di-heme cytochromes"/>
    <property type="match status" value="1"/>
</dbReference>
<feature type="transmembrane region" description="Helical" evidence="12">
    <location>
        <begin position="211"/>
        <end position="228"/>
    </location>
</feature>
<dbReference type="InterPro" id="IPR011577">
    <property type="entry name" value="Cyt_b561_bac/Ni-Hgenase"/>
</dbReference>
<keyword evidence="8" id="KW-0249">Electron transport</keyword>
<dbReference type="KEGG" id="gmc:GY4MC1_2052"/>
<evidence type="ECO:0000256" key="2">
    <source>
        <dbReference type="ARBA" id="ARBA00008622"/>
    </source>
</evidence>
<dbReference type="GO" id="GO:0005886">
    <property type="term" value="C:plasma membrane"/>
    <property type="evidence" value="ECO:0007669"/>
    <property type="project" value="UniProtKB-SubCell"/>
</dbReference>
<feature type="transmembrane region" description="Helical" evidence="12">
    <location>
        <begin position="88"/>
        <end position="110"/>
    </location>
</feature>
<reference evidence="14" key="1">
    <citation type="submission" date="2010-10" db="EMBL/GenBank/DDBJ databases">
        <title>Complete sequence of chromosome of Geobacillus sp. Y4.1MC1.</title>
        <authorList>
            <consortium name="US DOE Joint Genome Institute"/>
            <person name="Lucas S."/>
            <person name="Copeland A."/>
            <person name="Lapidus A."/>
            <person name="Cheng J.-F."/>
            <person name="Bruce D."/>
            <person name="Goodwin L."/>
            <person name="Pitluck S."/>
            <person name="Chertkov O."/>
            <person name="Zhang X."/>
            <person name="Detter J.C."/>
            <person name="Han C."/>
            <person name="Tapia R."/>
            <person name="Land M."/>
            <person name="Hauser L."/>
            <person name="Jeffries C."/>
            <person name="Kyrpides N."/>
            <person name="Ivanova N."/>
            <person name="Ovchinnikova G."/>
            <person name="Brumm P."/>
            <person name="Mead D."/>
            <person name="Woyke T."/>
        </authorList>
    </citation>
    <scope>NUCLEOTIDE SEQUENCE [LARGE SCALE GENOMIC DNA]</scope>
    <source>
        <strain evidence="14">Y4.1MC1</strain>
    </source>
</reference>
<dbReference type="GO" id="GO:0020037">
    <property type="term" value="F:heme binding"/>
    <property type="evidence" value="ECO:0007669"/>
    <property type="project" value="TreeGrafter"/>
</dbReference>
<dbReference type="InterPro" id="IPR016174">
    <property type="entry name" value="Di-haem_cyt_TM"/>
</dbReference>
<evidence type="ECO:0000256" key="10">
    <source>
        <dbReference type="ARBA" id="ARBA00023004"/>
    </source>
</evidence>
<name>A0A7U3YFF8_GEOS0</name>
<dbReference type="Gene3D" id="1.20.950.20">
    <property type="entry name" value="Transmembrane di-heme cytochromes, Chain C"/>
    <property type="match status" value="1"/>
</dbReference>
<evidence type="ECO:0000256" key="1">
    <source>
        <dbReference type="ARBA" id="ARBA00004651"/>
    </source>
</evidence>
<dbReference type="Pfam" id="PF01292">
    <property type="entry name" value="Ni_hydr_CYTB"/>
    <property type="match status" value="1"/>
</dbReference>
<dbReference type="EMBL" id="CP002293">
    <property type="protein sequence ID" value="ADP74796.1"/>
    <property type="molecule type" value="Genomic_DNA"/>
</dbReference>
<evidence type="ECO:0000256" key="11">
    <source>
        <dbReference type="ARBA" id="ARBA00023136"/>
    </source>
</evidence>
<dbReference type="PANTHER" id="PTHR30485:SF0">
    <property type="entry name" value="NI_FE-HYDROGENASE 1 B-TYPE CYTOCHROME SUBUNIT-RELATED"/>
    <property type="match status" value="1"/>
</dbReference>
<protein>
    <submittedName>
        <fullName evidence="14">Ni/Fe-hydrogenase, b-type cytochrome subunit</fullName>
    </submittedName>
</protein>